<organism evidence="2">
    <name type="scientific">Streptomyces sp. NBC_00180</name>
    <dbReference type="NCBI Taxonomy" id="2903632"/>
    <lineage>
        <taxon>Bacteria</taxon>
        <taxon>Bacillati</taxon>
        <taxon>Actinomycetota</taxon>
        <taxon>Actinomycetes</taxon>
        <taxon>Kitasatosporales</taxon>
        <taxon>Streptomycetaceae</taxon>
        <taxon>Streptomyces</taxon>
    </lineage>
</organism>
<dbReference type="EMBL" id="CP108140">
    <property type="protein sequence ID" value="WTP87045.1"/>
    <property type="molecule type" value="Genomic_DNA"/>
</dbReference>
<name>A0AAU1HWT2_9ACTN</name>
<sequence length="59" mass="6722">MRVADSRPAGSGGQDEEGVQSEVARLRAENARLVKAEKEWQLEREILRRAAQCFAYEMK</sequence>
<proteinExistence type="predicted"/>
<protein>
    <recommendedName>
        <fullName evidence="3">Transposase</fullName>
    </recommendedName>
</protein>
<feature type="region of interest" description="Disordered" evidence="1">
    <location>
        <begin position="1"/>
        <end position="22"/>
    </location>
</feature>
<dbReference type="AlphaFoldDB" id="A0AAU1HWT2"/>
<evidence type="ECO:0008006" key="3">
    <source>
        <dbReference type="Google" id="ProtNLM"/>
    </source>
</evidence>
<accession>A0AAU1HWT2</accession>
<gene>
    <name evidence="2" type="ORF">OG477_17440</name>
</gene>
<evidence type="ECO:0000313" key="2">
    <source>
        <dbReference type="EMBL" id="WTP87045.1"/>
    </source>
</evidence>
<reference evidence="2" key="1">
    <citation type="submission" date="2022-10" db="EMBL/GenBank/DDBJ databases">
        <title>The complete genomes of actinobacterial strains from the NBC collection.</title>
        <authorList>
            <person name="Joergensen T.S."/>
            <person name="Alvarez Arevalo M."/>
            <person name="Sterndorff E.B."/>
            <person name="Faurdal D."/>
            <person name="Vuksanovic O."/>
            <person name="Mourched A.-S."/>
            <person name="Charusanti P."/>
            <person name="Shaw S."/>
            <person name="Blin K."/>
            <person name="Weber T."/>
        </authorList>
    </citation>
    <scope>NUCLEOTIDE SEQUENCE</scope>
    <source>
        <strain evidence="2">NBC 00180</strain>
    </source>
</reference>
<evidence type="ECO:0000256" key="1">
    <source>
        <dbReference type="SAM" id="MobiDB-lite"/>
    </source>
</evidence>